<dbReference type="PANTHER" id="PTHR37525">
    <property type="entry name" value="UPF0175 PROTEIN SSL1255"/>
    <property type="match status" value="1"/>
</dbReference>
<name>F8AAE0_THEID</name>
<reference evidence="2 3" key="2">
    <citation type="journal article" date="2012" name="Stand. Genomic Sci.">
        <title>Complete genome sequence of the thermophilic sulfate-reducing ocean bacterium Thermodesulfatator indicus type strain (CIR29812(T)).</title>
        <authorList>
            <person name="Anderson I."/>
            <person name="Saunders E."/>
            <person name="Lapidus A."/>
            <person name="Nolan M."/>
            <person name="Lucas S."/>
            <person name="Tice H."/>
            <person name="Del Rio T.G."/>
            <person name="Cheng J.F."/>
            <person name="Han C."/>
            <person name="Tapia R."/>
            <person name="Goodwin L.A."/>
            <person name="Pitluck S."/>
            <person name="Liolios K."/>
            <person name="Mavromatis K."/>
            <person name="Pagani I."/>
            <person name="Ivanova N."/>
            <person name="Mikhailova N."/>
            <person name="Pati A."/>
            <person name="Chen A."/>
            <person name="Palaniappan K."/>
            <person name="Land M."/>
            <person name="Hauser L."/>
            <person name="Jeffries C.D."/>
            <person name="Chang Y.J."/>
            <person name="Brambilla E.M."/>
            <person name="Rohde M."/>
            <person name="Spring S."/>
            <person name="Goker M."/>
            <person name="Detter J.C."/>
            <person name="Woyke T."/>
            <person name="Bristow J."/>
            <person name="Eisen J.A."/>
            <person name="Markowitz V."/>
            <person name="Hugenholtz P."/>
            <person name="Kyrpides N.C."/>
            <person name="Klenk H.P."/>
        </authorList>
    </citation>
    <scope>NUCLEOTIDE SEQUENCE [LARGE SCALE GENOMIC DNA]</scope>
    <source>
        <strain evidence="3">DSM 15286 / JCM 11887 / CIR29812</strain>
    </source>
</reference>
<dbReference type="HOGENOM" id="CLU_154570_5_1_0"/>
<dbReference type="AlphaFoldDB" id="F8AAE0"/>
<organism evidence="2 3">
    <name type="scientific">Thermodesulfatator indicus (strain DSM 15286 / JCM 11887 / CIR29812)</name>
    <dbReference type="NCBI Taxonomy" id="667014"/>
    <lineage>
        <taxon>Bacteria</taxon>
        <taxon>Pseudomonadati</taxon>
        <taxon>Thermodesulfobacteriota</taxon>
        <taxon>Thermodesulfobacteria</taxon>
        <taxon>Thermodesulfobacteriales</taxon>
        <taxon>Thermodesulfatatoraceae</taxon>
        <taxon>Thermodesulfatator</taxon>
    </lineage>
</organism>
<dbReference type="InterPro" id="IPR005368">
    <property type="entry name" value="UPF0175"/>
</dbReference>
<sequence>MPVKVELTFKEDDLASLRLSPEEFVQEMRLAAAVKWYEMGLISQAKAAEIAGVSREEFLKALQRFGASPFQVTPEELEAEVMNA</sequence>
<protein>
    <submittedName>
        <fullName evidence="2">Uncharacterized protein</fullName>
    </submittedName>
</protein>
<evidence type="ECO:0000256" key="1">
    <source>
        <dbReference type="ARBA" id="ARBA00005651"/>
    </source>
</evidence>
<dbReference type="PaxDb" id="667014-Thein_1498"/>
<proteinExistence type="inferred from homology"/>
<dbReference type="Proteomes" id="UP000006793">
    <property type="component" value="Chromosome"/>
</dbReference>
<comment type="similarity">
    <text evidence="1">Belongs to the UPF0175 family.</text>
</comment>
<dbReference type="PANTHER" id="PTHR37525:SF1">
    <property type="entry name" value="UPF0175 PROTEIN SSL1255"/>
    <property type="match status" value="1"/>
</dbReference>
<keyword evidence="3" id="KW-1185">Reference proteome</keyword>
<dbReference type="KEGG" id="tid:Thein_1498"/>
<accession>F8AAE0</accession>
<evidence type="ECO:0000313" key="2">
    <source>
        <dbReference type="EMBL" id="AEH45360.1"/>
    </source>
</evidence>
<dbReference type="PATRIC" id="fig|667014.3.peg.1546"/>
<dbReference type="Pfam" id="PF03683">
    <property type="entry name" value="UPF0175"/>
    <property type="match status" value="1"/>
</dbReference>
<reference evidence="3" key="1">
    <citation type="submission" date="2011-04" db="EMBL/GenBank/DDBJ databases">
        <title>The complete genome of Thermodesulfatator indicus DSM 15286.</title>
        <authorList>
            <person name="Lucas S."/>
            <person name="Copeland A."/>
            <person name="Lapidus A."/>
            <person name="Bruce D."/>
            <person name="Goodwin L."/>
            <person name="Pitluck S."/>
            <person name="Peters L."/>
            <person name="Kyrpides N."/>
            <person name="Mavromatis K."/>
            <person name="Pagani I."/>
            <person name="Ivanova N."/>
            <person name="Saunders L."/>
            <person name="Detter J.C."/>
            <person name="Tapia R."/>
            <person name="Han C."/>
            <person name="Land M."/>
            <person name="Hauser L."/>
            <person name="Markowitz V."/>
            <person name="Cheng J.-F."/>
            <person name="Hugenholtz P."/>
            <person name="Woyke T."/>
            <person name="Wu D."/>
            <person name="Spring S."/>
            <person name="Schroeder M."/>
            <person name="Brambilla E."/>
            <person name="Klenk H.-P."/>
            <person name="Eisen J.A."/>
        </authorList>
    </citation>
    <scope>NUCLEOTIDE SEQUENCE [LARGE SCALE GENOMIC DNA]</scope>
    <source>
        <strain evidence="3">DSM 15286 / JCM 11887 / CIR29812</strain>
    </source>
</reference>
<dbReference type="eggNOG" id="COG2886">
    <property type="taxonomic scope" value="Bacteria"/>
</dbReference>
<dbReference type="OrthoDB" id="15200at2"/>
<dbReference type="InParanoid" id="F8AAE0"/>
<dbReference type="InterPro" id="IPR052264">
    <property type="entry name" value="UPF0175_domain"/>
</dbReference>
<dbReference type="STRING" id="667014.Thein_1498"/>
<dbReference type="EMBL" id="CP002683">
    <property type="protein sequence ID" value="AEH45360.1"/>
    <property type="molecule type" value="Genomic_DNA"/>
</dbReference>
<evidence type="ECO:0000313" key="3">
    <source>
        <dbReference type="Proteomes" id="UP000006793"/>
    </source>
</evidence>
<gene>
    <name evidence="2" type="ordered locus">Thein_1498</name>
</gene>
<dbReference type="RefSeq" id="WP_013908102.1">
    <property type="nucleotide sequence ID" value="NC_015681.1"/>
</dbReference>